<dbReference type="InterPro" id="IPR002818">
    <property type="entry name" value="DJ-1/PfpI"/>
</dbReference>
<reference evidence="4 5" key="1">
    <citation type="submission" date="2020-08" db="EMBL/GenBank/DDBJ databases">
        <title>Genome sequence of Diaphorobacter ruginosibacter DSM 27467T.</title>
        <authorList>
            <person name="Hyun D.-W."/>
            <person name="Bae J.-W."/>
        </authorList>
    </citation>
    <scope>NUCLEOTIDE SEQUENCE [LARGE SCALE GENOMIC DNA]</scope>
    <source>
        <strain evidence="4 5">DSM 27467</strain>
    </source>
</reference>
<dbReference type="Pfam" id="PF12833">
    <property type="entry name" value="HTH_18"/>
    <property type="match status" value="1"/>
</dbReference>
<evidence type="ECO:0000256" key="1">
    <source>
        <dbReference type="ARBA" id="ARBA00023015"/>
    </source>
</evidence>
<dbReference type="Proteomes" id="UP000515811">
    <property type="component" value="Chromosome"/>
</dbReference>
<dbReference type="Gene3D" id="3.40.50.880">
    <property type="match status" value="1"/>
</dbReference>
<keyword evidence="2" id="KW-0804">Transcription</keyword>
<gene>
    <name evidence="4" type="ORF">H9K76_13455</name>
</gene>
<dbReference type="InterPro" id="IPR029062">
    <property type="entry name" value="Class_I_gatase-like"/>
</dbReference>
<dbReference type="PROSITE" id="PS01124">
    <property type="entry name" value="HTH_ARAC_FAMILY_2"/>
    <property type="match status" value="1"/>
</dbReference>
<organism evidence="4 5">
    <name type="scientific">Diaphorobacter ruginosibacter</name>
    <dbReference type="NCBI Taxonomy" id="1715720"/>
    <lineage>
        <taxon>Bacteria</taxon>
        <taxon>Pseudomonadati</taxon>
        <taxon>Pseudomonadota</taxon>
        <taxon>Betaproteobacteria</taxon>
        <taxon>Burkholderiales</taxon>
        <taxon>Comamonadaceae</taxon>
        <taxon>Diaphorobacter</taxon>
    </lineage>
</organism>
<dbReference type="GO" id="GO:0043565">
    <property type="term" value="F:sequence-specific DNA binding"/>
    <property type="evidence" value="ECO:0007669"/>
    <property type="project" value="InterPro"/>
</dbReference>
<evidence type="ECO:0000313" key="5">
    <source>
        <dbReference type="Proteomes" id="UP000515811"/>
    </source>
</evidence>
<dbReference type="InterPro" id="IPR052158">
    <property type="entry name" value="INH-QAR"/>
</dbReference>
<accession>A0A7G9RJ66</accession>
<dbReference type="InterPro" id="IPR009057">
    <property type="entry name" value="Homeodomain-like_sf"/>
</dbReference>
<dbReference type="Pfam" id="PF01965">
    <property type="entry name" value="DJ-1_PfpI"/>
    <property type="match status" value="1"/>
</dbReference>
<sequence>MAGSVGASLDILGFARRCGAPAGSVEWQVASMEPQVALSGGMSMATTPLSELRLSAQSVLIIPGIGLDGHVPGYGAGEQSSINERYAQERLQARMAAPDSLAYAHLAARHHAAGGRVAASCSGVLLLGMAGLLDGCHATTHWRLGDFVRRQFPKVLLDENRMLVEDGRITSAGAAMAQVDLMLHLVQAGIGGSVGETVTQRVMQYLLVDSRSSQARYRVWEHMCGAGDDTVMRFEALIESRLPQLPTIADAANALGMTTRTLSRRIAASTGLAPLQLVNTVRMRHAQRLLAQGDLPLEAIAREVGYANATALRKLTLKMTQLPPGVLRREVGLSKDGAW</sequence>
<dbReference type="Gene3D" id="1.10.10.60">
    <property type="entry name" value="Homeodomain-like"/>
    <property type="match status" value="1"/>
</dbReference>
<dbReference type="PANTHER" id="PTHR43130:SF11">
    <property type="entry name" value="TRANSCRIPTIONAL REGULATORY PROTEIN"/>
    <property type="match status" value="1"/>
</dbReference>
<dbReference type="RefSeq" id="WP_187595914.1">
    <property type="nucleotide sequence ID" value="NZ_CP060714.1"/>
</dbReference>
<protein>
    <submittedName>
        <fullName evidence="4">Helix-turn-helix domain-containing protein</fullName>
    </submittedName>
</protein>
<dbReference type="PANTHER" id="PTHR43130">
    <property type="entry name" value="ARAC-FAMILY TRANSCRIPTIONAL REGULATOR"/>
    <property type="match status" value="1"/>
</dbReference>
<dbReference type="AlphaFoldDB" id="A0A7G9RJ66"/>
<evidence type="ECO:0000313" key="4">
    <source>
        <dbReference type="EMBL" id="QNN55641.1"/>
    </source>
</evidence>
<evidence type="ECO:0000256" key="2">
    <source>
        <dbReference type="ARBA" id="ARBA00023163"/>
    </source>
</evidence>
<dbReference type="EMBL" id="CP060714">
    <property type="protein sequence ID" value="QNN55641.1"/>
    <property type="molecule type" value="Genomic_DNA"/>
</dbReference>
<dbReference type="SMART" id="SM00342">
    <property type="entry name" value="HTH_ARAC"/>
    <property type="match status" value="1"/>
</dbReference>
<dbReference type="GO" id="GO:0003700">
    <property type="term" value="F:DNA-binding transcription factor activity"/>
    <property type="evidence" value="ECO:0007669"/>
    <property type="project" value="InterPro"/>
</dbReference>
<name>A0A7G9RJ66_9BURK</name>
<keyword evidence="1" id="KW-0805">Transcription regulation</keyword>
<dbReference type="SUPFAM" id="SSF46689">
    <property type="entry name" value="Homeodomain-like"/>
    <property type="match status" value="1"/>
</dbReference>
<keyword evidence="5" id="KW-1185">Reference proteome</keyword>
<dbReference type="SUPFAM" id="SSF52317">
    <property type="entry name" value="Class I glutamine amidotransferase-like"/>
    <property type="match status" value="1"/>
</dbReference>
<dbReference type="InterPro" id="IPR018060">
    <property type="entry name" value="HTH_AraC"/>
</dbReference>
<dbReference type="KEGG" id="drg:H9K76_13455"/>
<proteinExistence type="predicted"/>
<evidence type="ECO:0000259" key="3">
    <source>
        <dbReference type="PROSITE" id="PS01124"/>
    </source>
</evidence>
<feature type="domain" description="HTH araC/xylS-type" evidence="3">
    <location>
        <begin position="232"/>
        <end position="330"/>
    </location>
</feature>